<organism evidence="1 2">
    <name type="scientific">Citrobacter youngae ATCC 29220</name>
    <dbReference type="NCBI Taxonomy" id="500640"/>
    <lineage>
        <taxon>Bacteria</taxon>
        <taxon>Pseudomonadati</taxon>
        <taxon>Pseudomonadota</taxon>
        <taxon>Gammaproteobacteria</taxon>
        <taxon>Enterobacterales</taxon>
        <taxon>Enterobacteriaceae</taxon>
        <taxon>Citrobacter</taxon>
        <taxon>Citrobacter freundii complex</taxon>
    </lineage>
</organism>
<dbReference type="AlphaFoldDB" id="D4B795"/>
<sequence>MMTPTFMINIMRQSLFGHDGINTFESMSFCVFFSQWHTVCQFDDSMILD</sequence>
<name>D4B795_9ENTR</name>
<dbReference type="EMBL" id="ABWL02000002">
    <property type="protein sequence ID" value="EFE10025.1"/>
    <property type="molecule type" value="Genomic_DNA"/>
</dbReference>
<evidence type="ECO:0000313" key="1">
    <source>
        <dbReference type="EMBL" id="EFE10025.1"/>
    </source>
</evidence>
<dbReference type="Proteomes" id="UP000003880">
    <property type="component" value="Unassembled WGS sequence"/>
</dbReference>
<comment type="caution">
    <text evidence="1">The sequence shown here is derived from an EMBL/GenBank/DDBJ whole genome shotgun (WGS) entry which is preliminary data.</text>
</comment>
<gene>
    <name evidence="1" type="ORF">CIT292_06191</name>
</gene>
<dbReference type="HOGENOM" id="CLU_3133889_0_0_6"/>
<accession>D4B795</accession>
<evidence type="ECO:0000313" key="2">
    <source>
        <dbReference type="Proteomes" id="UP000003880"/>
    </source>
</evidence>
<reference evidence="1 2" key="1">
    <citation type="submission" date="2010-02" db="EMBL/GenBank/DDBJ databases">
        <authorList>
            <person name="Weinstock G."/>
            <person name="Sodergren E."/>
            <person name="Clifton S."/>
            <person name="Fulton L."/>
            <person name="Fulton B."/>
            <person name="Courtney L."/>
            <person name="Fronick C."/>
            <person name="Harrison M."/>
            <person name="Strong C."/>
            <person name="Farmer C."/>
            <person name="Delahaunty K."/>
            <person name="Markovic C."/>
            <person name="Hall O."/>
            <person name="Minx P."/>
            <person name="Tomlinson C."/>
            <person name="Mitreva M."/>
            <person name="Nelson J."/>
            <person name="Hou S."/>
            <person name="Wollam A."/>
            <person name="Pepin K.H."/>
            <person name="Johnson M."/>
            <person name="Bhonagiri V."/>
            <person name="Zhang X."/>
            <person name="Suruliraj S."/>
            <person name="Warren W."/>
            <person name="Chinwalla A."/>
            <person name="Mardis E.R."/>
            <person name="Wilson R.K."/>
        </authorList>
    </citation>
    <scope>NUCLEOTIDE SEQUENCE [LARGE SCALE GENOMIC DNA]</scope>
    <source>
        <strain evidence="1 2">ATCC 29220</strain>
    </source>
</reference>
<protein>
    <submittedName>
        <fullName evidence="1">Uncharacterized protein</fullName>
    </submittedName>
</protein>
<proteinExistence type="predicted"/>